<dbReference type="Proteomes" id="UP001526147">
    <property type="component" value="Unassembled WGS sequence"/>
</dbReference>
<keyword evidence="3" id="KW-1185">Reference proteome</keyword>
<dbReference type="SUPFAM" id="SSF51658">
    <property type="entry name" value="Xylose isomerase-like"/>
    <property type="match status" value="1"/>
</dbReference>
<evidence type="ECO:0000313" key="2">
    <source>
        <dbReference type="EMBL" id="MCV9885893.1"/>
    </source>
</evidence>
<dbReference type="PANTHER" id="PTHR12110">
    <property type="entry name" value="HYDROXYPYRUVATE ISOMERASE"/>
    <property type="match status" value="1"/>
</dbReference>
<reference evidence="2 3" key="1">
    <citation type="submission" date="2022-10" db="EMBL/GenBank/DDBJ databases">
        <title>Draft genome assembly of moderately radiation resistant bacterium Metabacillus halosaccharovorans.</title>
        <authorList>
            <person name="Pal S."/>
            <person name="Gopinathan A."/>
        </authorList>
    </citation>
    <scope>NUCLEOTIDE SEQUENCE [LARGE SCALE GENOMIC DNA]</scope>
    <source>
        <strain evidence="2 3">VITHBRA001</strain>
    </source>
</reference>
<name>A0ABT3DG84_9BACI</name>
<evidence type="ECO:0000313" key="3">
    <source>
        <dbReference type="Proteomes" id="UP001526147"/>
    </source>
</evidence>
<comment type="caution">
    <text evidence="2">The sequence shown here is derived from an EMBL/GenBank/DDBJ whole genome shotgun (WGS) entry which is preliminary data.</text>
</comment>
<accession>A0ABT3DG84</accession>
<dbReference type="Pfam" id="PF01261">
    <property type="entry name" value="AP_endonuc_2"/>
    <property type="match status" value="1"/>
</dbReference>
<dbReference type="InterPro" id="IPR036237">
    <property type="entry name" value="Xyl_isomerase-like_sf"/>
</dbReference>
<dbReference type="Gene3D" id="3.20.20.150">
    <property type="entry name" value="Divalent-metal-dependent TIM barrel enzymes"/>
    <property type="match status" value="1"/>
</dbReference>
<keyword evidence="2" id="KW-0413">Isomerase</keyword>
<dbReference type="GO" id="GO:0016853">
    <property type="term" value="F:isomerase activity"/>
    <property type="evidence" value="ECO:0007669"/>
    <property type="project" value="UniProtKB-KW"/>
</dbReference>
<dbReference type="RefSeq" id="WP_264142592.1">
    <property type="nucleotide sequence ID" value="NZ_JAOYEY010000035.1"/>
</dbReference>
<feature type="domain" description="Xylose isomerase-like TIM barrel" evidence="1">
    <location>
        <begin position="55"/>
        <end position="253"/>
    </location>
</feature>
<gene>
    <name evidence="2" type="ORF">OIH86_09510</name>
</gene>
<proteinExistence type="predicted"/>
<protein>
    <submittedName>
        <fullName evidence="2">Sugar phosphate isomerase/epimerase</fullName>
    </submittedName>
</protein>
<dbReference type="InterPro" id="IPR050312">
    <property type="entry name" value="IolE/XylAMocC-like"/>
</dbReference>
<sequence>MPHLSLTTWSLHRELGPLRWTFWDENEGTHKTKIEQQPENATLLELPSILANQQFKSLEVCHFHFPTLENDYLLQLKQSFEKEDLNFHCLLVDYGDISSPDDKRRIADIEYIKKWIDIASIVGAKSIRVIAEEASPTDIQALNRSKESLKELAEYALPKQVHVVTENFKPLSSTKENCIELLTNNEIGLTVDFGNFNRDVKYESIKHLMPYAKSVHAKANYDENGIIDEEEFRQSLDIIAAQGYNGPITLVYDGPGSLWDGIQQVKKVAGDYCE</sequence>
<dbReference type="PANTHER" id="PTHR12110:SF53">
    <property type="entry name" value="BLR5974 PROTEIN"/>
    <property type="match status" value="1"/>
</dbReference>
<dbReference type="InterPro" id="IPR013022">
    <property type="entry name" value="Xyl_isomerase-like_TIM-brl"/>
</dbReference>
<evidence type="ECO:0000259" key="1">
    <source>
        <dbReference type="Pfam" id="PF01261"/>
    </source>
</evidence>
<dbReference type="EMBL" id="JAOYEY010000035">
    <property type="protein sequence ID" value="MCV9885893.1"/>
    <property type="molecule type" value="Genomic_DNA"/>
</dbReference>
<organism evidence="2 3">
    <name type="scientific">Metabacillus halosaccharovorans</name>
    <dbReference type="NCBI Taxonomy" id="930124"/>
    <lineage>
        <taxon>Bacteria</taxon>
        <taxon>Bacillati</taxon>
        <taxon>Bacillota</taxon>
        <taxon>Bacilli</taxon>
        <taxon>Bacillales</taxon>
        <taxon>Bacillaceae</taxon>
        <taxon>Metabacillus</taxon>
    </lineage>
</organism>